<gene>
    <name evidence="2" type="ORF">Taro_017084</name>
</gene>
<feature type="non-terminal residue" evidence="2">
    <location>
        <position position="1"/>
    </location>
</feature>
<proteinExistence type="predicted"/>
<sequence>MEDVSIPSRDGNASVRNSSNLEHEVPASEKTLDSTTAMQPGSLSSPPLPLDSPPPPPPLPPSPPPPPPPPPPPSSPPPPPPPPPFPPLPSLPPPSVPPASPSLLYHPSGHQDNCGTTSGHGKASLKTETMVQQSPNFAAVGVCNSLPVPCIGSSRPHEFGQNDIYVATQGPHSNQQFQPAGASFVQRPYHVLMPGHSLTSLPHPAGQ</sequence>
<feature type="compositionally biased region" description="Basic and acidic residues" evidence="1">
    <location>
        <begin position="21"/>
        <end position="32"/>
    </location>
</feature>
<feature type="compositionally biased region" description="Polar residues" evidence="1">
    <location>
        <begin position="110"/>
        <end position="119"/>
    </location>
</feature>
<evidence type="ECO:0000313" key="3">
    <source>
        <dbReference type="Proteomes" id="UP000652761"/>
    </source>
</evidence>
<evidence type="ECO:0000313" key="2">
    <source>
        <dbReference type="EMBL" id="MQL84568.1"/>
    </source>
</evidence>
<dbReference type="PRINTS" id="PR01217">
    <property type="entry name" value="PRICHEXTENSN"/>
</dbReference>
<feature type="region of interest" description="Disordered" evidence="1">
    <location>
        <begin position="1"/>
        <end position="124"/>
    </location>
</feature>
<organism evidence="2 3">
    <name type="scientific">Colocasia esculenta</name>
    <name type="common">Wild taro</name>
    <name type="synonym">Arum esculentum</name>
    <dbReference type="NCBI Taxonomy" id="4460"/>
    <lineage>
        <taxon>Eukaryota</taxon>
        <taxon>Viridiplantae</taxon>
        <taxon>Streptophyta</taxon>
        <taxon>Embryophyta</taxon>
        <taxon>Tracheophyta</taxon>
        <taxon>Spermatophyta</taxon>
        <taxon>Magnoliopsida</taxon>
        <taxon>Liliopsida</taxon>
        <taxon>Araceae</taxon>
        <taxon>Aroideae</taxon>
        <taxon>Colocasieae</taxon>
        <taxon>Colocasia</taxon>
    </lineage>
</organism>
<accession>A0A843UM52</accession>
<dbReference type="AlphaFoldDB" id="A0A843UM52"/>
<reference evidence="2" key="1">
    <citation type="submission" date="2017-07" db="EMBL/GenBank/DDBJ databases">
        <title>Taro Niue Genome Assembly and Annotation.</title>
        <authorList>
            <person name="Atibalentja N."/>
            <person name="Keating K."/>
            <person name="Fields C.J."/>
        </authorList>
    </citation>
    <scope>NUCLEOTIDE SEQUENCE</scope>
    <source>
        <strain evidence="2">Niue_2</strain>
        <tissue evidence="2">Leaf</tissue>
    </source>
</reference>
<dbReference type="Proteomes" id="UP000652761">
    <property type="component" value="Unassembled WGS sequence"/>
</dbReference>
<dbReference type="EMBL" id="NMUH01000771">
    <property type="protein sequence ID" value="MQL84568.1"/>
    <property type="molecule type" value="Genomic_DNA"/>
</dbReference>
<name>A0A843UM52_COLES</name>
<protein>
    <submittedName>
        <fullName evidence="2">Uncharacterized protein</fullName>
    </submittedName>
</protein>
<feature type="compositionally biased region" description="Pro residues" evidence="1">
    <location>
        <begin position="46"/>
        <end position="100"/>
    </location>
</feature>
<comment type="caution">
    <text evidence="2">The sequence shown here is derived from an EMBL/GenBank/DDBJ whole genome shotgun (WGS) entry which is preliminary data.</text>
</comment>
<keyword evidence="3" id="KW-1185">Reference proteome</keyword>
<evidence type="ECO:0000256" key="1">
    <source>
        <dbReference type="SAM" id="MobiDB-lite"/>
    </source>
</evidence>